<protein>
    <recommendedName>
        <fullName evidence="3">Lipoprotein</fullName>
    </recommendedName>
</protein>
<sequence length="208" mass="23735">MKRIFQLTLFGTLLSIASCSQPDPNKQIDEGKVDKNIYTSKELGWVMEIPKGWTVVERDKSEEYNKKGLEAIGEVIDGEIDVTDLKHLISFQKNQFNIFQSTSQPFKVEYEGEWEATNAELKKIIYAAFLNQGIKVDSSATSTVKVDGLDFRYYSFTVYGPKGDVILNQSIYSRLINGLDFGVNINSNNEEDKSDMLMAWKNSKFKRK</sequence>
<dbReference type="RefSeq" id="WP_127123441.1">
    <property type="nucleotide sequence ID" value="NZ_BHXQ01000005.1"/>
</dbReference>
<dbReference type="EMBL" id="BHXQ01000005">
    <property type="protein sequence ID" value="GCC52799.1"/>
    <property type="molecule type" value="Genomic_DNA"/>
</dbReference>
<organism evidence="1 2">
    <name type="scientific">Chryseotalea sanaruensis</name>
    <dbReference type="NCBI Taxonomy" id="2482724"/>
    <lineage>
        <taxon>Bacteria</taxon>
        <taxon>Pseudomonadati</taxon>
        <taxon>Bacteroidota</taxon>
        <taxon>Cytophagia</taxon>
        <taxon>Cytophagales</taxon>
        <taxon>Chryseotaleaceae</taxon>
        <taxon>Chryseotalea</taxon>
    </lineage>
</organism>
<accession>A0A401UD47</accession>
<evidence type="ECO:0008006" key="3">
    <source>
        <dbReference type="Google" id="ProtNLM"/>
    </source>
</evidence>
<dbReference type="Proteomes" id="UP000288227">
    <property type="component" value="Unassembled WGS sequence"/>
</dbReference>
<name>A0A401UD47_9BACT</name>
<keyword evidence="2" id="KW-1185">Reference proteome</keyword>
<comment type="caution">
    <text evidence="1">The sequence shown here is derived from an EMBL/GenBank/DDBJ whole genome shotgun (WGS) entry which is preliminary data.</text>
</comment>
<dbReference type="AlphaFoldDB" id="A0A401UD47"/>
<dbReference type="OrthoDB" id="760490at2"/>
<proteinExistence type="predicted"/>
<dbReference type="PROSITE" id="PS51257">
    <property type="entry name" value="PROKAR_LIPOPROTEIN"/>
    <property type="match status" value="1"/>
</dbReference>
<evidence type="ECO:0000313" key="1">
    <source>
        <dbReference type="EMBL" id="GCC52799.1"/>
    </source>
</evidence>
<gene>
    <name evidence="1" type="ORF">SanaruYs_30380</name>
</gene>
<reference evidence="1 2" key="1">
    <citation type="submission" date="2018-11" db="EMBL/GenBank/DDBJ databases">
        <title>Chryseotalea sanarue gen. nov., sp., nov., a member of the family Cytophagaceae, isolated from a brackish lake in Hamamatsu Japan.</title>
        <authorList>
            <person name="Maejima Y."/>
            <person name="Iino T."/>
            <person name="Muraguchi Y."/>
            <person name="Fukuda K."/>
            <person name="Ohkuma M."/>
            <person name="Moriuchi R."/>
            <person name="Dohra H."/>
            <person name="Kimbara K."/>
            <person name="Shintani M."/>
        </authorList>
    </citation>
    <scope>NUCLEOTIDE SEQUENCE [LARGE SCALE GENOMIC DNA]</scope>
    <source>
        <strain evidence="1 2">Ys</strain>
    </source>
</reference>
<evidence type="ECO:0000313" key="2">
    <source>
        <dbReference type="Proteomes" id="UP000288227"/>
    </source>
</evidence>